<keyword evidence="2" id="KW-1185">Reference proteome</keyword>
<dbReference type="EMBL" id="PNXY01000014">
    <property type="protein sequence ID" value="PMS29173.1"/>
    <property type="molecule type" value="Genomic_DNA"/>
</dbReference>
<evidence type="ECO:0000313" key="1">
    <source>
        <dbReference type="EMBL" id="PMS29173.1"/>
    </source>
</evidence>
<reference evidence="1 2" key="1">
    <citation type="submission" date="2018-01" db="EMBL/GenBank/DDBJ databases">
        <title>Whole genome analyses suggest that Burkholderia sensu lato contains two further novel genera in the rhizoxinica-symbiotica group Mycetohabitans gen. nov., and Trinickia gen. nov.: implications for the evolution of diazotrophy and nodulation in the Burkholderiaceae.</title>
        <authorList>
            <person name="Estrada-de los Santos P."/>
            <person name="Palmer M."/>
            <person name="Chavez-Ramirez B."/>
            <person name="Beukes C."/>
            <person name="Steenkamp E.T."/>
            <person name="Hirsch A.M."/>
            <person name="Manyaka P."/>
            <person name="Maluk M."/>
            <person name="Lafos M."/>
            <person name="Crook M."/>
            <person name="Gross E."/>
            <person name="Simon M.F."/>
            <person name="Bueno dos Reis Junior F."/>
            <person name="Poole P.S."/>
            <person name="Venter S.N."/>
            <person name="James E.K."/>
        </authorList>
    </citation>
    <scope>NUCLEOTIDE SEQUENCE [LARGE SCALE GENOMIC DNA]</scope>
    <source>
        <strain evidence="1 2">WSM 3937</strain>
    </source>
</reference>
<dbReference type="Proteomes" id="UP000235659">
    <property type="component" value="Unassembled WGS sequence"/>
</dbReference>
<organism evidence="1 2">
    <name type="scientific">Paraburkholderia rhynchosiae</name>
    <dbReference type="NCBI Taxonomy" id="487049"/>
    <lineage>
        <taxon>Bacteria</taxon>
        <taxon>Pseudomonadati</taxon>
        <taxon>Pseudomonadota</taxon>
        <taxon>Betaproteobacteria</taxon>
        <taxon>Burkholderiales</taxon>
        <taxon>Burkholderiaceae</taxon>
        <taxon>Paraburkholderia</taxon>
    </lineage>
</organism>
<proteinExistence type="predicted"/>
<evidence type="ECO:0000313" key="2">
    <source>
        <dbReference type="Proteomes" id="UP000235659"/>
    </source>
</evidence>
<gene>
    <name evidence="1" type="ORF">C0Z16_20660</name>
</gene>
<name>A0ABX4V1Z3_9BURK</name>
<protein>
    <submittedName>
        <fullName evidence="1">Uncharacterized protein</fullName>
    </submittedName>
</protein>
<comment type="caution">
    <text evidence="1">The sequence shown here is derived from an EMBL/GenBank/DDBJ whole genome shotgun (WGS) entry which is preliminary data.</text>
</comment>
<sequence>MPDALTGAGLELRQAEALASALHDLFGPSRATRADLRLITAELAGALEKTKVRLVISQRFVAVTRFVALKFIHWSQSSTEQPATAIQAASSNGARKQVLAMCWAMPCECNQLQWVAT</sequence>
<accession>A0ABX4V1Z3</accession>